<evidence type="ECO:0000313" key="3">
    <source>
        <dbReference type="Proteomes" id="UP000749646"/>
    </source>
</evidence>
<proteinExistence type="predicted"/>
<reference evidence="2" key="1">
    <citation type="journal article" date="2020" name="Fungal Divers.">
        <title>Resolving the Mortierellaceae phylogeny through synthesis of multi-gene phylogenetics and phylogenomics.</title>
        <authorList>
            <person name="Vandepol N."/>
            <person name="Liber J."/>
            <person name="Desiro A."/>
            <person name="Na H."/>
            <person name="Kennedy M."/>
            <person name="Barry K."/>
            <person name="Grigoriev I.V."/>
            <person name="Miller A.N."/>
            <person name="O'Donnell K."/>
            <person name="Stajich J.E."/>
            <person name="Bonito G."/>
        </authorList>
    </citation>
    <scope>NUCLEOTIDE SEQUENCE</scope>
    <source>
        <strain evidence="2">MES-2147</strain>
    </source>
</reference>
<evidence type="ECO:0000313" key="2">
    <source>
        <dbReference type="EMBL" id="KAF9922409.1"/>
    </source>
</evidence>
<keyword evidence="3" id="KW-1185">Reference proteome</keyword>
<protein>
    <submittedName>
        <fullName evidence="2">Uncharacterized protein</fullName>
    </submittedName>
</protein>
<name>A0A9P6IJ01_9FUNG</name>
<dbReference type="Proteomes" id="UP000749646">
    <property type="component" value="Unassembled WGS sequence"/>
</dbReference>
<dbReference type="EMBL" id="JAAAHW010010860">
    <property type="protein sequence ID" value="KAF9922409.1"/>
    <property type="molecule type" value="Genomic_DNA"/>
</dbReference>
<feature type="non-terminal residue" evidence="2">
    <location>
        <position position="217"/>
    </location>
</feature>
<comment type="caution">
    <text evidence="2">The sequence shown here is derived from an EMBL/GenBank/DDBJ whole genome shotgun (WGS) entry which is preliminary data.</text>
</comment>
<gene>
    <name evidence="2" type="ORF">BGZ65_009623</name>
</gene>
<organism evidence="2 3">
    <name type="scientific">Modicella reniformis</name>
    <dbReference type="NCBI Taxonomy" id="1440133"/>
    <lineage>
        <taxon>Eukaryota</taxon>
        <taxon>Fungi</taxon>
        <taxon>Fungi incertae sedis</taxon>
        <taxon>Mucoromycota</taxon>
        <taxon>Mortierellomycotina</taxon>
        <taxon>Mortierellomycetes</taxon>
        <taxon>Mortierellales</taxon>
        <taxon>Mortierellaceae</taxon>
        <taxon>Modicella</taxon>
    </lineage>
</organism>
<feature type="region of interest" description="Disordered" evidence="1">
    <location>
        <begin position="189"/>
        <end position="217"/>
    </location>
</feature>
<evidence type="ECO:0000256" key="1">
    <source>
        <dbReference type="SAM" id="MobiDB-lite"/>
    </source>
</evidence>
<dbReference type="OrthoDB" id="3519228at2759"/>
<dbReference type="AlphaFoldDB" id="A0A9P6IJ01"/>
<sequence>MAQRLNVFIANRPGKIVSVPFKDNEAIGYLIERISIAVREDDPEIVRRELFINGTHLHDKAESINNYRIFGSCLTYLSQRKDDPTKSKLLAAEPLMTPIQKCIPSSPRDSEVDGNQKINKGIVAVAITVARHAPSIIGRMATTNVASAGLVATTAGAGALTCGAAVCGILALGSLVYVSINTMVPKNPSNGPYATLEASDSGPRGRKASPGTNVECK</sequence>
<accession>A0A9P6IJ01</accession>